<dbReference type="Proteomes" id="UP001061302">
    <property type="component" value="Chromosome"/>
</dbReference>
<organism evidence="1 2">
    <name type="scientific">Chitiniphilus purpureus</name>
    <dbReference type="NCBI Taxonomy" id="2981137"/>
    <lineage>
        <taxon>Bacteria</taxon>
        <taxon>Pseudomonadati</taxon>
        <taxon>Pseudomonadota</taxon>
        <taxon>Betaproteobacteria</taxon>
        <taxon>Neisseriales</taxon>
        <taxon>Chitinibacteraceae</taxon>
        <taxon>Chitiniphilus</taxon>
    </lineage>
</organism>
<protein>
    <submittedName>
        <fullName evidence="1">Uncharacterized protein</fullName>
    </submittedName>
</protein>
<gene>
    <name evidence="1" type="ORF">N8I74_15750</name>
</gene>
<dbReference type="RefSeq" id="WP_263124060.1">
    <property type="nucleotide sequence ID" value="NZ_CP106753.1"/>
</dbReference>
<reference evidence="1" key="1">
    <citation type="submission" date="2022-10" db="EMBL/GenBank/DDBJ databases">
        <title>Chitiniphilus purpureus sp. nov., a novel chitin-degrading bacterium isolated from crawfish pond sediment.</title>
        <authorList>
            <person name="Li K."/>
        </authorList>
    </citation>
    <scope>NUCLEOTIDE SEQUENCE</scope>
    <source>
        <strain evidence="1">CD1</strain>
    </source>
</reference>
<accession>A0ABY6DK97</accession>
<evidence type="ECO:0000313" key="1">
    <source>
        <dbReference type="EMBL" id="UXY14757.1"/>
    </source>
</evidence>
<keyword evidence="2" id="KW-1185">Reference proteome</keyword>
<name>A0ABY6DK97_9NEIS</name>
<evidence type="ECO:0000313" key="2">
    <source>
        <dbReference type="Proteomes" id="UP001061302"/>
    </source>
</evidence>
<dbReference type="EMBL" id="CP106753">
    <property type="protein sequence ID" value="UXY14757.1"/>
    <property type="molecule type" value="Genomic_DNA"/>
</dbReference>
<sequence>MADWWEDAPKVDRAASDDWYKAAPVVQEKAGPTQRQKRSTSQEFGRQLGLAGRYILEGAGQLGGIVYDPVAYIQNKVTGGNVPALGTQAAQLADKIGLPSPEGGLEEAVGAGSRGVVGAAGGIGLARQVGGALASPVAKAVAQRATQGPAVQAVSSATGGASADAARQGGAGTAGQLVAGVAGALGGAGAAGRVLPKSATGVKALPPTPKQGLAKEARDAGYTLPPSTSNPTIVNRALEGVAGKISVEQGASLKNQAKTNAMAARALGLSEDTPLSPDVLASVRREAGQAYEALRGKGPIKADAAYTKELMDAVMKDRNAARSFPGLKKSEIERTVRALNQRVFDAGDAIDATRVLRDQADSVAMNDKALAKTYRGLADSIERAMERHLARTGDKEAVDSFRAARQLIAKTYTVEKAMNPATGDVNAQKLGGMLARQKPLSGDLLQVARIAQAFPKATQEIRSSMPGISPLDSTAALGTAVIAQQPGLLGSVLGRPLARSLILSGPYQNRMAAPPNRVDPQTAGNSLLVPLSVLQSETRSR</sequence>
<proteinExistence type="predicted"/>